<keyword evidence="2" id="KW-0472">Membrane</keyword>
<evidence type="ECO:0000256" key="1">
    <source>
        <dbReference type="SAM" id="MobiDB-lite"/>
    </source>
</evidence>
<reference evidence="3 4" key="1">
    <citation type="submission" date="2020-08" db="EMBL/GenBank/DDBJ databases">
        <title>Plant Genome Project.</title>
        <authorList>
            <person name="Zhang R.-G."/>
        </authorList>
    </citation>
    <scope>NUCLEOTIDE SEQUENCE [LARGE SCALE GENOMIC DNA]</scope>
    <source>
        <tissue evidence="3">Rhizome</tissue>
    </source>
</reference>
<keyword evidence="4" id="KW-1185">Reference proteome</keyword>
<name>A0A8J5EV85_ZINOF</name>
<keyword evidence="2" id="KW-0812">Transmembrane</keyword>
<keyword evidence="2" id="KW-1133">Transmembrane helix</keyword>
<feature type="region of interest" description="Disordered" evidence="1">
    <location>
        <begin position="1"/>
        <end position="27"/>
    </location>
</feature>
<dbReference type="GO" id="GO:0030014">
    <property type="term" value="C:CCR4-NOT complex"/>
    <property type="evidence" value="ECO:0007669"/>
    <property type="project" value="InterPro"/>
</dbReference>
<dbReference type="GO" id="GO:0006402">
    <property type="term" value="P:mRNA catabolic process"/>
    <property type="evidence" value="ECO:0007669"/>
    <property type="project" value="InterPro"/>
</dbReference>
<dbReference type="InterPro" id="IPR011989">
    <property type="entry name" value="ARM-like"/>
</dbReference>
<proteinExistence type="predicted"/>
<evidence type="ECO:0008006" key="5">
    <source>
        <dbReference type="Google" id="ProtNLM"/>
    </source>
</evidence>
<dbReference type="Gene3D" id="1.25.10.10">
    <property type="entry name" value="Leucine-rich Repeat Variant"/>
    <property type="match status" value="2"/>
</dbReference>
<evidence type="ECO:0000313" key="3">
    <source>
        <dbReference type="EMBL" id="KAG6472384.1"/>
    </source>
</evidence>
<dbReference type="Pfam" id="PF04078">
    <property type="entry name" value="Rcd1"/>
    <property type="match status" value="1"/>
</dbReference>
<protein>
    <recommendedName>
        <fullName evidence="5">CCR4-NOT transcription complex subunit 9</fullName>
    </recommendedName>
</protein>
<dbReference type="Proteomes" id="UP000734854">
    <property type="component" value="Unassembled WGS sequence"/>
</dbReference>
<gene>
    <name evidence="3" type="ORF">ZIOFF_069846</name>
</gene>
<sequence>MNHPSPAFGVGSAAPPPPPPAAHCGAAGRDWRTSVEQFLSDLTDRNLRENALLELSKLRILFTEMLECKMPVYLWMYVKDLDWYITITMGIEKSVFRNSIAPPVDYISNHGFRSRKLFIFGHALPFVSAICAIFVWQKRDIFHDLAPLLWHSFGSIAALLQILSYDSCLSTHFAAHIPLYLYPFLNTTSKTRPFEYLRLTSLGVIGALVKVDETEVIGFLLRTEIIPLCLRTMEMGSELSKTVATFIVQKILLDDVGLSYICATSERFYAVGQVLGSMVTSLAERPSVRLLKHIIRCYLRLSEHQRYALLGMLFSWACERLINYLPDILKDGSINSYLHDSGRRIGLAKEHSGLYYLESTKKKNLSPFTFTSVKRSEIGGKGKRTRTIPLFTKMACEDDPGTRHWLQQLLHNVNTANRATNHQGRLDHIIGS</sequence>
<dbReference type="InterPro" id="IPR007216">
    <property type="entry name" value="CNOT9"/>
</dbReference>
<evidence type="ECO:0000313" key="4">
    <source>
        <dbReference type="Proteomes" id="UP000734854"/>
    </source>
</evidence>
<dbReference type="PANTHER" id="PTHR12262">
    <property type="entry name" value="CCR4-NOT TRANSCRIPTION COMPLEX SUBUNIT 9"/>
    <property type="match status" value="1"/>
</dbReference>
<feature type="compositionally biased region" description="Low complexity" evidence="1">
    <location>
        <begin position="1"/>
        <end position="13"/>
    </location>
</feature>
<evidence type="ECO:0000256" key="2">
    <source>
        <dbReference type="SAM" id="Phobius"/>
    </source>
</evidence>
<feature type="transmembrane region" description="Helical" evidence="2">
    <location>
        <begin position="117"/>
        <end position="136"/>
    </location>
</feature>
<accession>A0A8J5EV85</accession>
<dbReference type="AlphaFoldDB" id="A0A8J5EV85"/>
<comment type="caution">
    <text evidence="3">The sequence shown here is derived from an EMBL/GenBank/DDBJ whole genome shotgun (WGS) entry which is preliminary data.</text>
</comment>
<dbReference type="EMBL" id="JACMSC010000020">
    <property type="protein sequence ID" value="KAG6472384.1"/>
    <property type="molecule type" value="Genomic_DNA"/>
</dbReference>
<organism evidence="3 4">
    <name type="scientific">Zingiber officinale</name>
    <name type="common">Ginger</name>
    <name type="synonym">Amomum zingiber</name>
    <dbReference type="NCBI Taxonomy" id="94328"/>
    <lineage>
        <taxon>Eukaryota</taxon>
        <taxon>Viridiplantae</taxon>
        <taxon>Streptophyta</taxon>
        <taxon>Embryophyta</taxon>
        <taxon>Tracheophyta</taxon>
        <taxon>Spermatophyta</taxon>
        <taxon>Magnoliopsida</taxon>
        <taxon>Liliopsida</taxon>
        <taxon>Zingiberales</taxon>
        <taxon>Zingiberaceae</taxon>
        <taxon>Zingiber</taxon>
    </lineage>
</organism>